<keyword evidence="2" id="KW-1185">Reference proteome</keyword>
<comment type="caution">
    <text evidence="1">The sequence shown here is derived from an EMBL/GenBank/DDBJ whole genome shotgun (WGS) entry which is preliminary data.</text>
</comment>
<sequence length="92" mass="9798">MTSLVATSDFDGEANNYKGVGLAREGGGGIPALSVRDPLPSARGPELAPNGRVMVLMPRHQEILPLPRGASNTLYVEGLPQDSSRRQVARIF</sequence>
<dbReference type="AlphaFoldDB" id="A0AAN8YC00"/>
<evidence type="ECO:0000313" key="2">
    <source>
        <dbReference type="Proteomes" id="UP001371456"/>
    </source>
</evidence>
<proteinExistence type="predicted"/>
<name>A0AAN8YC00_SOLBU</name>
<protein>
    <submittedName>
        <fullName evidence="1">Uncharacterized protein</fullName>
    </submittedName>
</protein>
<organism evidence="1 2">
    <name type="scientific">Solanum bulbocastanum</name>
    <name type="common">Wild potato</name>
    <dbReference type="NCBI Taxonomy" id="147425"/>
    <lineage>
        <taxon>Eukaryota</taxon>
        <taxon>Viridiplantae</taxon>
        <taxon>Streptophyta</taxon>
        <taxon>Embryophyta</taxon>
        <taxon>Tracheophyta</taxon>
        <taxon>Spermatophyta</taxon>
        <taxon>Magnoliopsida</taxon>
        <taxon>eudicotyledons</taxon>
        <taxon>Gunneridae</taxon>
        <taxon>Pentapetalae</taxon>
        <taxon>asterids</taxon>
        <taxon>lamiids</taxon>
        <taxon>Solanales</taxon>
        <taxon>Solanaceae</taxon>
        <taxon>Solanoideae</taxon>
        <taxon>Solaneae</taxon>
        <taxon>Solanum</taxon>
    </lineage>
</organism>
<evidence type="ECO:0000313" key="1">
    <source>
        <dbReference type="EMBL" id="KAK6786927.1"/>
    </source>
</evidence>
<reference evidence="1 2" key="1">
    <citation type="submission" date="2024-02" db="EMBL/GenBank/DDBJ databases">
        <title>de novo genome assembly of Solanum bulbocastanum strain 11H21.</title>
        <authorList>
            <person name="Hosaka A.J."/>
        </authorList>
    </citation>
    <scope>NUCLEOTIDE SEQUENCE [LARGE SCALE GENOMIC DNA]</scope>
    <source>
        <tissue evidence="1">Young leaves</tissue>
    </source>
</reference>
<dbReference type="Proteomes" id="UP001371456">
    <property type="component" value="Unassembled WGS sequence"/>
</dbReference>
<dbReference type="EMBL" id="JBANQN010000006">
    <property type="protein sequence ID" value="KAK6786927.1"/>
    <property type="molecule type" value="Genomic_DNA"/>
</dbReference>
<accession>A0AAN8YC00</accession>
<gene>
    <name evidence="1" type="ORF">RDI58_015452</name>
</gene>